<feature type="binding site" evidence="7">
    <location>
        <position position="305"/>
    </location>
    <ligand>
        <name>[4Fe-4S] cluster</name>
        <dbReference type="ChEBI" id="CHEBI:49883"/>
    </ligand>
</feature>
<evidence type="ECO:0000256" key="2">
    <source>
        <dbReference type="ARBA" id="ARBA00022723"/>
    </source>
</evidence>
<dbReference type="Gene3D" id="3.30.413.10">
    <property type="entry name" value="Sulfite Reductase Hemoprotein, domain 1"/>
    <property type="match status" value="1"/>
</dbReference>
<dbReference type="InterPro" id="IPR011005">
    <property type="entry name" value="Dihydropteroate_synth-like_sf"/>
</dbReference>
<dbReference type="AlphaFoldDB" id="A0A1B3BBW9"/>
<keyword evidence="6 7" id="KW-0414">Isoprene biosynthesis</keyword>
<dbReference type="EC" id="1.17.7.3" evidence="7"/>
<dbReference type="NCBIfam" id="NF001540">
    <property type="entry name" value="PRK00366.1"/>
    <property type="match status" value="1"/>
</dbReference>
<feature type="binding site" evidence="7">
    <location>
        <position position="312"/>
    </location>
    <ligand>
        <name>[4Fe-4S] cluster</name>
        <dbReference type="ChEBI" id="CHEBI:49883"/>
    </ligand>
</feature>
<evidence type="ECO:0000256" key="1">
    <source>
        <dbReference type="ARBA" id="ARBA00022485"/>
    </source>
</evidence>
<dbReference type="Pfam" id="PF26540">
    <property type="entry name" value="GcpE_C"/>
    <property type="match status" value="1"/>
</dbReference>
<feature type="domain" description="IspG C-terminal" evidence="10">
    <location>
        <begin position="266"/>
        <end position="353"/>
    </location>
</feature>
<dbReference type="InterPro" id="IPR045854">
    <property type="entry name" value="NO2/SO3_Rdtase_4Fe4S_sf"/>
</dbReference>
<name>A0A1B3BBW9_9GAMM</name>
<keyword evidence="3 7" id="KW-0560">Oxidoreductase</keyword>
<dbReference type="GO" id="GO:0019288">
    <property type="term" value="P:isopentenyl diphosphate biosynthetic process, methylerythritol 4-phosphate pathway"/>
    <property type="evidence" value="ECO:0007669"/>
    <property type="project" value="UniProtKB-UniRule"/>
</dbReference>
<dbReference type="GO" id="GO:0005506">
    <property type="term" value="F:iron ion binding"/>
    <property type="evidence" value="ECO:0007669"/>
    <property type="project" value="InterPro"/>
</dbReference>
<accession>A0A1B3BBW9</accession>
<dbReference type="STRING" id="1144748.KS2013_1584"/>
<keyword evidence="4 7" id="KW-0408">Iron</keyword>
<keyword evidence="12" id="KW-1185">Reference proteome</keyword>
<protein>
    <recommendedName>
        <fullName evidence="7">4-hydroxy-3-methylbut-2-en-1-yl diphosphate synthase (flavodoxin)</fullName>
        <ecNumber evidence="7">1.17.7.3</ecNumber>
    </recommendedName>
    <alternativeName>
        <fullName evidence="7">1-hydroxy-2-methyl-2-(E)-butenyl 4-diphosphate synthase</fullName>
    </alternativeName>
</protein>
<dbReference type="OrthoDB" id="9803214at2"/>
<comment type="function">
    <text evidence="7">Converts 2C-methyl-D-erythritol 2,4-cyclodiphosphate (ME-2,4cPP) into 1-hydroxy-2-methyl-2-(E)-butenyl 4-diphosphate.</text>
</comment>
<evidence type="ECO:0000313" key="12">
    <source>
        <dbReference type="Proteomes" id="UP000094147"/>
    </source>
</evidence>
<dbReference type="InterPro" id="IPR016425">
    <property type="entry name" value="IspG_bac"/>
</dbReference>
<keyword evidence="1 7" id="KW-0004">4Fe-4S</keyword>
<reference evidence="12" key="1">
    <citation type="submission" date="2015-08" db="EMBL/GenBank/DDBJ databases">
        <authorList>
            <person name="Kim K.M."/>
        </authorList>
    </citation>
    <scope>NUCLEOTIDE SEQUENCE [LARGE SCALE GENOMIC DNA]</scope>
    <source>
        <strain evidence="12">KCTC 23892</strain>
    </source>
</reference>
<keyword evidence="2 7" id="KW-0479">Metal-binding</keyword>
<dbReference type="GO" id="GO:0016114">
    <property type="term" value="P:terpenoid biosynthetic process"/>
    <property type="evidence" value="ECO:0007669"/>
    <property type="project" value="InterPro"/>
</dbReference>
<dbReference type="GO" id="GO:0141197">
    <property type="term" value="F:4-hydroxy-3-methylbut-2-enyl-diphosphate synthase activity (flavodoxin)"/>
    <property type="evidence" value="ECO:0007669"/>
    <property type="project" value="UniProtKB-EC"/>
</dbReference>
<dbReference type="SUPFAM" id="SSF56014">
    <property type="entry name" value="Nitrite and sulphite reductase 4Fe-4S domain-like"/>
    <property type="match status" value="1"/>
</dbReference>
<evidence type="ECO:0000259" key="10">
    <source>
        <dbReference type="Pfam" id="PF26540"/>
    </source>
</evidence>
<dbReference type="Gene3D" id="3.20.20.20">
    <property type="entry name" value="Dihydropteroate synthase-like"/>
    <property type="match status" value="1"/>
</dbReference>
<comment type="catalytic activity">
    <reaction evidence="7">
        <text>(2E)-4-hydroxy-3-methylbut-2-enyl diphosphate + oxidized [flavodoxin] + H2O + 2 H(+) = 2-C-methyl-D-erythritol 2,4-cyclic diphosphate + reduced [flavodoxin]</text>
        <dbReference type="Rhea" id="RHEA:43604"/>
        <dbReference type="Rhea" id="RHEA-COMP:10622"/>
        <dbReference type="Rhea" id="RHEA-COMP:10623"/>
        <dbReference type="ChEBI" id="CHEBI:15377"/>
        <dbReference type="ChEBI" id="CHEBI:15378"/>
        <dbReference type="ChEBI" id="CHEBI:57618"/>
        <dbReference type="ChEBI" id="CHEBI:58210"/>
        <dbReference type="ChEBI" id="CHEBI:58483"/>
        <dbReference type="ChEBI" id="CHEBI:128753"/>
        <dbReference type="EC" id="1.17.7.3"/>
    </reaction>
</comment>
<dbReference type="InterPro" id="IPR004588">
    <property type="entry name" value="IspG_bac-typ"/>
</dbReference>
<evidence type="ECO:0000256" key="3">
    <source>
        <dbReference type="ARBA" id="ARBA00023002"/>
    </source>
</evidence>
<feature type="coiled-coil region" evidence="8">
    <location>
        <begin position="345"/>
        <end position="373"/>
    </location>
</feature>
<dbReference type="GO" id="GO:0046429">
    <property type="term" value="F:4-hydroxy-3-methylbut-2-en-1-yl diphosphate synthase activity (ferredoxin)"/>
    <property type="evidence" value="ECO:0007669"/>
    <property type="project" value="UniProtKB-UniRule"/>
</dbReference>
<evidence type="ECO:0000313" key="11">
    <source>
        <dbReference type="EMBL" id="AOE50294.1"/>
    </source>
</evidence>
<evidence type="ECO:0000256" key="6">
    <source>
        <dbReference type="ARBA" id="ARBA00023229"/>
    </source>
</evidence>
<proteinExistence type="inferred from homology"/>
<feature type="binding site" evidence="7">
    <location>
        <position position="270"/>
    </location>
    <ligand>
        <name>[4Fe-4S] cluster</name>
        <dbReference type="ChEBI" id="CHEBI:49883"/>
    </ligand>
</feature>
<evidence type="ECO:0000256" key="8">
    <source>
        <dbReference type="SAM" id="Coils"/>
    </source>
</evidence>
<dbReference type="SUPFAM" id="SSF51717">
    <property type="entry name" value="Dihydropteroate synthetase-like"/>
    <property type="match status" value="1"/>
</dbReference>
<dbReference type="NCBIfam" id="TIGR00612">
    <property type="entry name" value="ispG_gcpE"/>
    <property type="match status" value="1"/>
</dbReference>
<comment type="pathway">
    <text evidence="7">Isoprenoid biosynthesis; isopentenyl diphosphate biosynthesis via DXP pathway; isopentenyl diphosphate from 1-deoxy-D-xylulose 5-phosphate: step 5/6.</text>
</comment>
<dbReference type="PANTHER" id="PTHR30454:SF0">
    <property type="entry name" value="4-HYDROXY-3-METHYLBUT-2-EN-1-YL DIPHOSPHATE SYNTHASE (FERREDOXIN), CHLOROPLASTIC"/>
    <property type="match status" value="1"/>
</dbReference>
<evidence type="ECO:0000256" key="4">
    <source>
        <dbReference type="ARBA" id="ARBA00023004"/>
    </source>
</evidence>
<keyword evidence="8" id="KW-0175">Coiled coil</keyword>
<evidence type="ECO:0000256" key="5">
    <source>
        <dbReference type="ARBA" id="ARBA00023014"/>
    </source>
</evidence>
<sequence length="380" mass="41435">MKGHSWIQRRKSRQIMVGNVPVGGDAPISVQSMTNTDTCDVEATVKQIEALAATGADIVRVSVPTMKAAEAFKEIKKQSPVPLVTDIHFDYRIALKVAEYGADCLRINPGNIGAEERVKAVVDAAKARNIPIRIGVNAGSLEKDLQEKYGEPTPEALVESAYRHIEILERHNFKDYKISLKASDVFMTVAAYRILAKEIDNPLHLGITEAGSFRSGTVKSSVGLGMLLAEGIGDTIRISLAADPVEEVKVGYDILKSLGLRQRGINLIACPSCSRQQFDVIKTVNALEERLEDVNEHLDVAVIGCVVNGPGEAKEVSVGLTGGFKKSMLYQNGEKSHKVANEDLVDELELQIRQKIAEKLAQKEEKAKGAEQLPIEEIKS</sequence>
<organism evidence="11 12">
    <name type="scientific">Kangiella sediminilitoris</name>
    <dbReference type="NCBI Taxonomy" id="1144748"/>
    <lineage>
        <taxon>Bacteria</taxon>
        <taxon>Pseudomonadati</taxon>
        <taxon>Pseudomonadota</taxon>
        <taxon>Gammaproteobacteria</taxon>
        <taxon>Kangiellales</taxon>
        <taxon>Kangiellaceae</taxon>
        <taxon>Kangiella</taxon>
    </lineage>
</organism>
<dbReference type="KEGG" id="ksd:KS2013_1584"/>
<comment type="cofactor">
    <cofactor evidence="7">
        <name>[4Fe-4S] cluster</name>
        <dbReference type="ChEBI" id="CHEBI:49883"/>
    </cofactor>
    <text evidence="7">Binds 1 [4Fe-4S] cluster.</text>
</comment>
<dbReference type="EMBL" id="CP012418">
    <property type="protein sequence ID" value="AOE50294.1"/>
    <property type="molecule type" value="Genomic_DNA"/>
</dbReference>
<evidence type="ECO:0000256" key="7">
    <source>
        <dbReference type="HAMAP-Rule" id="MF_00159"/>
    </source>
</evidence>
<comment type="similarity">
    <text evidence="7">Belongs to the IspG family.</text>
</comment>
<dbReference type="GO" id="GO:0051539">
    <property type="term" value="F:4 iron, 4 sulfur cluster binding"/>
    <property type="evidence" value="ECO:0007669"/>
    <property type="project" value="UniProtKB-UniRule"/>
</dbReference>
<dbReference type="Proteomes" id="UP000094147">
    <property type="component" value="Chromosome"/>
</dbReference>
<gene>
    <name evidence="7" type="primary">ispG</name>
    <name evidence="11" type="ORF">KS2013_1584</name>
</gene>
<dbReference type="PIRSF" id="PIRSF004640">
    <property type="entry name" value="IspG"/>
    <property type="match status" value="1"/>
</dbReference>
<evidence type="ECO:0000259" key="9">
    <source>
        <dbReference type="Pfam" id="PF04551"/>
    </source>
</evidence>
<dbReference type="InterPro" id="IPR058579">
    <property type="entry name" value="IspG_C"/>
</dbReference>
<dbReference type="HAMAP" id="MF_00159">
    <property type="entry name" value="IspG"/>
    <property type="match status" value="1"/>
</dbReference>
<dbReference type="Pfam" id="PF04551">
    <property type="entry name" value="GcpE"/>
    <property type="match status" value="1"/>
</dbReference>
<feature type="domain" description="IspG TIM-barrel" evidence="9">
    <location>
        <begin position="12"/>
        <end position="252"/>
    </location>
</feature>
<dbReference type="InterPro" id="IPR058578">
    <property type="entry name" value="IspG_TIM"/>
</dbReference>
<dbReference type="PATRIC" id="fig|1144748.3.peg.1596"/>
<dbReference type="PANTHER" id="PTHR30454">
    <property type="entry name" value="4-HYDROXY-3-METHYLBUT-2-EN-1-YL DIPHOSPHATE SYNTHASE"/>
    <property type="match status" value="1"/>
</dbReference>
<dbReference type="FunFam" id="3.20.20.20:FF:000001">
    <property type="entry name" value="4-hydroxy-3-methylbut-2-en-1-yl diphosphate synthase (flavodoxin)"/>
    <property type="match status" value="1"/>
</dbReference>
<dbReference type="RefSeq" id="WP_068992241.1">
    <property type="nucleotide sequence ID" value="NZ_CP012418.1"/>
</dbReference>
<dbReference type="UniPathway" id="UPA00056">
    <property type="reaction ID" value="UER00096"/>
</dbReference>
<keyword evidence="5 7" id="KW-0411">Iron-sulfur</keyword>
<feature type="binding site" evidence="7">
    <location>
        <position position="273"/>
    </location>
    <ligand>
        <name>[4Fe-4S] cluster</name>
        <dbReference type="ChEBI" id="CHEBI:49883"/>
    </ligand>
</feature>